<keyword evidence="1" id="KW-1133">Transmembrane helix</keyword>
<accession>A0A1F7WPM8</accession>
<dbReference type="Proteomes" id="UP000178735">
    <property type="component" value="Unassembled WGS sequence"/>
</dbReference>
<gene>
    <name evidence="2" type="ORF">A2008_00530</name>
</gene>
<evidence type="ECO:0000256" key="1">
    <source>
        <dbReference type="SAM" id="Phobius"/>
    </source>
</evidence>
<reference evidence="2 3" key="1">
    <citation type="journal article" date="2016" name="Nat. Commun.">
        <title>Thousands of microbial genomes shed light on interconnected biogeochemical processes in an aquifer system.</title>
        <authorList>
            <person name="Anantharaman K."/>
            <person name="Brown C.T."/>
            <person name="Hug L.A."/>
            <person name="Sharon I."/>
            <person name="Castelle C.J."/>
            <person name="Probst A.J."/>
            <person name="Thomas B.C."/>
            <person name="Singh A."/>
            <person name="Wilkins M.J."/>
            <person name="Karaoz U."/>
            <person name="Brodie E.L."/>
            <person name="Williams K.H."/>
            <person name="Hubbard S.S."/>
            <person name="Banfield J.F."/>
        </authorList>
    </citation>
    <scope>NUCLEOTIDE SEQUENCE [LARGE SCALE GENOMIC DNA]</scope>
</reference>
<sequence>MDTRNLIISTKTIPSSSNSVAAEMSGRATSYNRPLFARLAAAILIAFAVVSLAASAVFAAMTSCQHCKKQVDDANSVCPYCLGDLSVPAVNLPPANTNVKKAGSGQSLKTSIIQAGNRRGANDEQAVLITEQQLKVFLEDTLLKRFHANHANQIVKIENIRRDAEDGVKFKVVGTAFNSGNKPLNTVGKFIEILDEQTAIVQANLNHAAKVDINDPTTVSYTLTLKIDPKNAAFSNSQKAAQPLDFTFVVPPSQSDNVTVKILKINADSENILYNMQNKAGDKVTLNLIAEAGMKIVVMIDDKTVYEKNY</sequence>
<proteinExistence type="predicted"/>
<dbReference type="STRING" id="1817813.A2008_00530"/>
<dbReference type="EMBL" id="MGFH01000135">
    <property type="protein sequence ID" value="OGM04796.1"/>
    <property type="molecule type" value="Genomic_DNA"/>
</dbReference>
<organism evidence="2 3">
    <name type="scientific">Candidatus Wallbacteria bacterium GWC2_49_35</name>
    <dbReference type="NCBI Taxonomy" id="1817813"/>
    <lineage>
        <taxon>Bacteria</taxon>
        <taxon>Candidatus Walliibacteriota</taxon>
    </lineage>
</organism>
<keyword evidence="1" id="KW-0472">Membrane</keyword>
<evidence type="ECO:0000313" key="3">
    <source>
        <dbReference type="Proteomes" id="UP000178735"/>
    </source>
</evidence>
<feature type="transmembrane region" description="Helical" evidence="1">
    <location>
        <begin position="35"/>
        <end position="61"/>
    </location>
</feature>
<evidence type="ECO:0000313" key="2">
    <source>
        <dbReference type="EMBL" id="OGM04796.1"/>
    </source>
</evidence>
<comment type="caution">
    <text evidence="2">The sequence shown here is derived from an EMBL/GenBank/DDBJ whole genome shotgun (WGS) entry which is preliminary data.</text>
</comment>
<name>A0A1F7WPM8_9BACT</name>
<keyword evidence="1" id="KW-0812">Transmembrane</keyword>
<protein>
    <submittedName>
        <fullName evidence="2">Uncharacterized protein</fullName>
    </submittedName>
</protein>
<dbReference type="AlphaFoldDB" id="A0A1F7WPM8"/>